<keyword evidence="10 11" id="KW-0449">Lipoprotein</keyword>
<evidence type="ECO:0000259" key="13">
    <source>
        <dbReference type="PROSITE" id="PS50198"/>
    </source>
</evidence>
<evidence type="ECO:0000313" key="15">
    <source>
        <dbReference type="Proteomes" id="UP001597199"/>
    </source>
</evidence>
<evidence type="ECO:0000256" key="2">
    <source>
        <dbReference type="ARBA" id="ARBA00004193"/>
    </source>
</evidence>
<keyword evidence="6 11" id="KW-0697">Rotamase</keyword>
<evidence type="ECO:0000256" key="8">
    <source>
        <dbReference type="ARBA" id="ARBA00023139"/>
    </source>
</evidence>
<dbReference type="PANTHER" id="PTHR47245:SF1">
    <property type="entry name" value="FOLDASE PROTEIN PRSA"/>
    <property type="match status" value="1"/>
</dbReference>
<dbReference type="PROSITE" id="PS50198">
    <property type="entry name" value="PPIC_PPIASE_2"/>
    <property type="match status" value="1"/>
</dbReference>
<dbReference type="RefSeq" id="WP_204118109.1">
    <property type="nucleotide sequence ID" value="NZ_BOLV01000002.1"/>
</dbReference>
<dbReference type="InterPro" id="IPR023059">
    <property type="entry name" value="Foldase_PrsA"/>
</dbReference>
<dbReference type="EMBL" id="JBHTOA010000031">
    <property type="protein sequence ID" value="MFD1399297.1"/>
    <property type="molecule type" value="Genomic_DNA"/>
</dbReference>
<evidence type="ECO:0000256" key="3">
    <source>
        <dbReference type="ARBA" id="ARBA00006071"/>
    </source>
</evidence>
<evidence type="ECO:0000256" key="4">
    <source>
        <dbReference type="ARBA" id="ARBA00022475"/>
    </source>
</evidence>
<dbReference type="InterPro" id="IPR000297">
    <property type="entry name" value="PPIase_PpiC"/>
</dbReference>
<name>A0ABW4BHY2_9LACO</name>
<evidence type="ECO:0000256" key="12">
    <source>
        <dbReference type="SAM" id="SignalP"/>
    </source>
</evidence>
<evidence type="ECO:0000313" key="14">
    <source>
        <dbReference type="EMBL" id="MFD1399297.1"/>
    </source>
</evidence>
<dbReference type="EC" id="5.2.1.8" evidence="11"/>
<dbReference type="Pfam" id="PF00639">
    <property type="entry name" value="Rotamase"/>
    <property type="match status" value="1"/>
</dbReference>
<comment type="similarity">
    <text evidence="3 11">Belongs to the PrsA family.</text>
</comment>
<evidence type="ECO:0000256" key="5">
    <source>
        <dbReference type="ARBA" id="ARBA00022729"/>
    </source>
</evidence>
<evidence type="ECO:0000256" key="1">
    <source>
        <dbReference type="ARBA" id="ARBA00000971"/>
    </source>
</evidence>
<protein>
    <recommendedName>
        <fullName evidence="11">Foldase protein PrsA</fullName>
        <ecNumber evidence="11">5.2.1.8</ecNumber>
    </recommendedName>
</protein>
<feature type="domain" description="PpiC" evidence="13">
    <location>
        <begin position="142"/>
        <end position="239"/>
    </location>
</feature>
<dbReference type="Proteomes" id="UP001597199">
    <property type="component" value="Unassembled WGS sequence"/>
</dbReference>
<dbReference type="Gene3D" id="3.10.50.40">
    <property type="match status" value="1"/>
</dbReference>
<proteinExistence type="inferred from homology"/>
<evidence type="ECO:0000256" key="10">
    <source>
        <dbReference type="ARBA" id="ARBA00023288"/>
    </source>
</evidence>
<keyword evidence="4 11" id="KW-1003">Cell membrane</keyword>
<dbReference type="SUPFAM" id="SSF109998">
    <property type="entry name" value="Triger factor/SurA peptide-binding domain-like"/>
    <property type="match status" value="1"/>
</dbReference>
<organism evidence="14 15">
    <name type="scientific">Lacticaseibacillus suilingensis</name>
    <dbReference type="NCBI Taxonomy" id="2799577"/>
    <lineage>
        <taxon>Bacteria</taxon>
        <taxon>Bacillati</taxon>
        <taxon>Bacillota</taxon>
        <taxon>Bacilli</taxon>
        <taxon>Lactobacillales</taxon>
        <taxon>Lactobacillaceae</taxon>
        <taxon>Lacticaseibacillus</taxon>
    </lineage>
</organism>
<sequence length="303" mass="33069">MKKWIAGIAGILLAVSLAGCSSGSETVANMKGTKITKDEFYNEMKTSSTGGEATLRNMIVEKALEQQYGKKVSDAAVNKQYNSVKKQYTDAGQDFAAALSQNSLTEKSFKAQIKTSLLSEAALKAQKKPTEAQLKKQWKKYEPKITVQHILVAKEDTAKEVIAALQKDNTEANFKKLAKQYSTDTATASTAGKLAAFDNTDTQLDSTFKAAAFKLKKAGDFTTTAVKTSYGYHIIRAIKVPAKGKMSDHKKDLTDQLYKTWESDETIMTGVIKKVLTKADVNIKDSDLKNVLSVYLGSSSSSK</sequence>
<comment type="catalytic activity">
    <reaction evidence="1 11">
        <text>[protein]-peptidylproline (omega=180) = [protein]-peptidylproline (omega=0)</text>
        <dbReference type="Rhea" id="RHEA:16237"/>
        <dbReference type="Rhea" id="RHEA-COMP:10747"/>
        <dbReference type="Rhea" id="RHEA-COMP:10748"/>
        <dbReference type="ChEBI" id="CHEBI:83833"/>
        <dbReference type="ChEBI" id="CHEBI:83834"/>
        <dbReference type="EC" id="5.2.1.8"/>
    </reaction>
</comment>
<evidence type="ECO:0000256" key="11">
    <source>
        <dbReference type="HAMAP-Rule" id="MF_01145"/>
    </source>
</evidence>
<dbReference type="InterPro" id="IPR050245">
    <property type="entry name" value="PrsA_foldase"/>
</dbReference>
<dbReference type="InterPro" id="IPR027304">
    <property type="entry name" value="Trigger_fact/SurA_dom_sf"/>
</dbReference>
<feature type="signal peptide" evidence="12">
    <location>
        <begin position="1"/>
        <end position="18"/>
    </location>
</feature>
<feature type="chain" id="PRO_5046400858" description="Foldase protein PrsA" evidence="12">
    <location>
        <begin position="19"/>
        <end position="303"/>
    </location>
</feature>
<comment type="caution">
    <text evidence="14">The sequence shown here is derived from an EMBL/GenBank/DDBJ whole genome shotgun (WGS) entry which is preliminary data.</text>
</comment>
<keyword evidence="15" id="KW-1185">Reference proteome</keyword>
<keyword evidence="7 11" id="KW-0472">Membrane</keyword>
<dbReference type="GO" id="GO:0003755">
    <property type="term" value="F:peptidyl-prolyl cis-trans isomerase activity"/>
    <property type="evidence" value="ECO:0007669"/>
    <property type="project" value="UniProtKB-EC"/>
</dbReference>
<keyword evidence="9 11" id="KW-0413">Isomerase</keyword>
<accession>A0ABW4BHY2</accession>
<keyword evidence="8 11" id="KW-0564">Palmitate</keyword>
<dbReference type="SUPFAM" id="SSF54534">
    <property type="entry name" value="FKBP-like"/>
    <property type="match status" value="1"/>
</dbReference>
<evidence type="ECO:0000256" key="6">
    <source>
        <dbReference type="ARBA" id="ARBA00023110"/>
    </source>
</evidence>
<dbReference type="NCBIfam" id="NF003356">
    <property type="entry name" value="PRK04405.1"/>
    <property type="match status" value="1"/>
</dbReference>
<dbReference type="InterPro" id="IPR046357">
    <property type="entry name" value="PPIase_dom_sf"/>
</dbReference>
<dbReference type="Gene3D" id="1.10.4030.10">
    <property type="entry name" value="Porin chaperone SurA, peptide-binding domain"/>
    <property type="match status" value="1"/>
</dbReference>
<evidence type="ECO:0000256" key="7">
    <source>
        <dbReference type="ARBA" id="ARBA00023136"/>
    </source>
</evidence>
<comment type="function">
    <text evidence="11">Plays a major role in protein secretion by helping the post-translocational extracellular folding of several secreted proteins.</text>
</comment>
<dbReference type="PANTHER" id="PTHR47245">
    <property type="entry name" value="PEPTIDYLPROLYL ISOMERASE"/>
    <property type="match status" value="1"/>
</dbReference>
<dbReference type="PROSITE" id="PS51257">
    <property type="entry name" value="PROKAR_LIPOPROTEIN"/>
    <property type="match status" value="1"/>
</dbReference>
<dbReference type="HAMAP" id="MF_01145">
    <property type="entry name" value="Foldase_PrsA"/>
    <property type="match status" value="1"/>
</dbReference>
<gene>
    <name evidence="11" type="primary">prsA</name>
    <name evidence="14" type="ORF">ACFQ41_08230</name>
</gene>
<evidence type="ECO:0000256" key="9">
    <source>
        <dbReference type="ARBA" id="ARBA00023235"/>
    </source>
</evidence>
<comment type="subcellular location">
    <subcellularLocation>
        <location evidence="2 11">Cell membrane</location>
        <topology evidence="2 11">Lipid-anchor</topology>
    </subcellularLocation>
</comment>
<reference evidence="15" key="1">
    <citation type="journal article" date="2019" name="Int. J. Syst. Evol. Microbiol.">
        <title>The Global Catalogue of Microorganisms (GCM) 10K type strain sequencing project: providing services to taxonomists for standard genome sequencing and annotation.</title>
        <authorList>
            <consortium name="The Broad Institute Genomics Platform"/>
            <consortium name="The Broad Institute Genome Sequencing Center for Infectious Disease"/>
            <person name="Wu L."/>
            <person name="Ma J."/>
        </authorList>
    </citation>
    <scope>NUCLEOTIDE SEQUENCE [LARGE SCALE GENOMIC DNA]</scope>
    <source>
        <strain evidence="15">CCM 9110</strain>
    </source>
</reference>
<keyword evidence="5 11" id="KW-0732">Signal</keyword>